<dbReference type="EMBL" id="VSSQ01054504">
    <property type="protein sequence ID" value="MPN08451.1"/>
    <property type="molecule type" value="Genomic_DNA"/>
</dbReference>
<gene>
    <name evidence="1" type="ORF">SDC9_155733</name>
</gene>
<accession>A0A645F2G8</accession>
<comment type="caution">
    <text evidence="1">The sequence shown here is derived from an EMBL/GenBank/DDBJ whole genome shotgun (WGS) entry which is preliminary data.</text>
</comment>
<protein>
    <submittedName>
        <fullName evidence="1">Uncharacterized protein</fullName>
    </submittedName>
</protein>
<name>A0A645F2G8_9ZZZZ</name>
<proteinExistence type="predicted"/>
<evidence type="ECO:0000313" key="1">
    <source>
        <dbReference type="EMBL" id="MPN08451.1"/>
    </source>
</evidence>
<dbReference type="AlphaFoldDB" id="A0A645F2G8"/>
<reference evidence="1" key="1">
    <citation type="submission" date="2019-08" db="EMBL/GenBank/DDBJ databases">
        <authorList>
            <person name="Kucharzyk K."/>
            <person name="Murdoch R.W."/>
            <person name="Higgins S."/>
            <person name="Loffler F."/>
        </authorList>
    </citation>
    <scope>NUCLEOTIDE SEQUENCE</scope>
</reference>
<organism evidence="1">
    <name type="scientific">bioreactor metagenome</name>
    <dbReference type="NCBI Taxonomy" id="1076179"/>
    <lineage>
        <taxon>unclassified sequences</taxon>
        <taxon>metagenomes</taxon>
        <taxon>ecological metagenomes</taxon>
    </lineage>
</organism>
<sequence length="157" mass="18025">MFHPLRADDADYEQEGAEYDEYHDVTNIPAHIDIFFDDLRISEKGEGHHEGKQKEYLQRAHKRDRHRFPDRYAIFIEQIYLKGAAAALHRGDGAAEVIYPDDGKCGSEGKFFAGGTGKRHEFERVKYPAKYDEASGAEQKPGVRVFQHHECRGVYTP</sequence>